<evidence type="ECO:0008006" key="4">
    <source>
        <dbReference type="Google" id="ProtNLM"/>
    </source>
</evidence>
<keyword evidence="1" id="KW-0472">Membrane</keyword>
<evidence type="ECO:0000313" key="2">
    <source>
        <dbReference type="EMBL" id="CAK7350054.1"/>
    </source>
</evidence>
<sequence>ERDYSEWDTSMDRMLYHKAKVSIIVLCNVINFYPYMKILYNVAIRILIVSLLYDRPIGRLIPHLLPIINDREEGRDIYCRNIPYTHNRDYVYKASHDGTIM</sequence>
<reference evidence="2 3" key="1">
    <citation type="submission" date="2024-01" db="EMBL/GenBank/DDBJ databases">
        <authorList>
            <person name="Waweru B."/>
        </authorList>
    </citation>
    <scope>NUCLEOTIDE SEQUENCE [LARGE SCALE GENOMIC DNA]</scope>
</reference>
<proteinExistence type="predicted"/>
<keyword evidence="1" id="KW-0812">Transmembrane</keyword>
<gene>
    <name evidence="2" type="ORF">DCAF_LOCUS22778</name>
</gene>
<evidence type="ECO:0000313" key="3">
    <source>
        <dbReference type="Proteomes" id="UP001314170"/>
    </source>
</evidence>
<keyword evidence="1" id="KW-1133">Transmembrane helix</keyword>
<feature type="transmembrane region" description="Helical" evidence="1">
    <location>
        <begin position="32"/>
        <end position="53"/>
    </location>
</feature>
<dbReference type="AlphaFoldDB" id="A0AAV1SF78"/>
<protein>
    <recommendedName>
        <fullName evidence="4">Polyprotein</fullName>
    </recommendedName>
</protein>
<feature type="non-terminal residue" evidence="2">
    <location>
        <position position="101"/>
    </location>
</feature>
<organism evidence="2 3">
    <name type="scientific">Dovyalis caffra</name>
    <dbReference type="NCBI Taxonomy" id="77055"/>
    <lineage>
        <taxon>Eukaryota</taxon>
        <taxon>Viridiplantae</taxon>
        <taxon>Streptophyta</taxon>
        <taxon>Embryophyta</taxon>
        <taxon>Tracheophyta</taxon>
        <taxon>Spermatophyta</taxon>
        <taxon>Magnoliopsida</taxon>
        <taxon>eudicotyledons</taxon>
        <taxon>Gunneridae</taxon>
        <taxon>Pentapetalae</taxon>
        <taxon>rosids</taxon>
        <taxon>fabids</taxon>
        <taxon>Malpighiales</taxon>
        <taxon>Salicaceae</taxon>
        <taxon>Flacourtieae</taxon>
        <taxon>Dovyalis</taxon>
    </lineage>
</organism>
<feature type="non-terminal residue" evidence="2">
    <location>
        <position position="1"/>
    </location>
</feature>
<name>A0AAV1SF78_9ROSI</name>
<dbReference type="Proteomes" id="UP001314170">
    <property type="component" value="Unassembled WGS sequence"/>
</dbReference>
<dbReference type="EMBL" id="CAWUPB010001181">
    <property type="protein sequence ID" value="CAK7350054.1"/>
    <property type="molecule type" value="Genomic_DNA"/>
</dbReference>
<evidence type="ECO:0000256" key="1">
    <source>
        <dbReference type="SAM" id="Phobius"/>
    </source>
</evidence>
<keyword evidence="3" id="KW-1185">Reference proteome</keyword>
<comment type="caution">
    <text evidence="2">The sequence shown here is derived from an EMBL/GenBank/DDBJ whole genome shotgun (WGS) entry which is preliminary data.</text>
</comment>
<accession>A0AAV1SF78</accession>